<keyword evidence="3" id="KW-1185">Reference proteome</keyword>
<reference evidence="2" key="1">
    <citation type="submission" date="2022-11" db="EMBL/GenBank/DDBJ databases">
        <title>Dyadobacter pollutisoli sp. nov., isolated from plastic dumped soil.</title>
        <authorList>
            <person name="Kim J.M."/>
            <person name="Kim K.R."/>
            <person name="Lee J.K."/>
            <person name="Hao L."/>
            <person name="Jeon C.O."/>
        </authorList>
    </citation>
    <scope>NUCLEOTIDE SEQUENCE</scope>
    <source>
        <strain evidence="2">U1</strain>
    </source>
</reference>
<proteinExistence type="predicted"/>
<dbReference type="AlphaFoldDB" id="A0A9E8SMR3"/>
<evidence type="ECO:0000313" key="2">
    <source>
        <dbReference type="EMBL" id="WAC15045.1"/>
    </source>
</evidence>
<dbReference type="KEGG" id="dpf:ON006_13980"/>
<feature type="signal peptide" evidence="1">
    <location>
        <begin position="1"/>
        <end position="20"/>
    </location>
</feature>
<evidence type="ECO:0000313" key="3">
    <source>
        <dbReference type="Proteomes" id="UP001164653"/>
    </source>
</evidence>
<keyword evidence="1" id="KW-0732">Signal</keyword>
<evidence type="ECO:0008006" key="4">
    <source>
        <dbReference type="Google" id="ProtNLM"/>
    </source>
</evidence>
<feature type="chain" id="PRO_5038703294" description="DUF3575 domain-containing protein" evidence="1">
    <location>
        <begin position="21"/>
        <end position="227"/>
    </location>
</feature>
<name>A0A9E8SMR3_9BACT</name>
<evidence type="ECO:0000256" key="1">
    <source>
        <dbReference type="SAM" id="SignalP"/>
    </source>
</evidence>
<gene>
    <name evidence="2" type="ORF">ON006_13980</name>
</gene>
<dbReference type="EMBL" id="CP112998">
    <property type="protein sequence ID" value="WAC15045.1"/>
    <property type="molecule type" value="Genomic_DNA"/>
</dbReference>
<dbReference type="RefSeq" id="WP_244820411.1">
    <property type="nucleotide sequence ID" value="NZ_CP112998.1"/>
</dbReference>
<dbReference type="Proteomes" id="UP001164653">
    <property type="component" value="Chromosome"/>
</dbReference>
<sequence>MKSIRLIVLFIFLSSATAFSQSLSRVNSGIDLGLGYQDKEWVPSVMYHQELNLNNFSWFRIGWGVRTWGYYAGKTNLLPQNNALSNDTLKFGRITANGLSFLVGANIRLWKIDIGANTDLLGFAFGVKRRGLYSKPTFYEGQGAPFYNAYVESKPTMFNVLPLVMEKQSGQSELFLRFWITDRVGVKLGYVHGRMTYMTESKLDNGQKHFSKTYGVPYAGLSFPLYN</sequence>
<accession>A0A9E8SMR3</accession>
<protein>
    <recommendedName>
        <fullName evidence="4">DUF3575 domain-containing protein</fullName>
    </recommendedName>
</protein>
<organism evidence="2 3">
    <name type="scientific">Dyadobacter pollutisoli</name>
    <dbReference type="NCBI Taxonomy" id="2910158"/>
    <lineage>
        <taxon>Bacteria</taxon>
        <taxon>Pseudomonadati</taxon>
        <taxon>Bacteroidota</taxon>
        <taxon>Cytophagia</taxon>
        <taxon>Cytophagales</taxon>
        <taxon>Spirosomataceae</taxon>
        <taxon>Dyadobacter</taxon>
    </lineage>
</organism>